<evidence type="ECO:0000256" key="1">
    <source>
        <dbReference type="ARBA" id="ARBA00004651"/>
    </source>
</evidence>
<keyword evidence="2" id="KW-1003">Cell membrane</keyword>
<organism evidence="8 9">
    <name type="scientific">Anaerofustis stercorihominis</name>
    <dbReference type="NCBI Taxonomy" id="214853"/>
    <lineage>
        <taxon>Bacteria</taxon>
        <taxon>Bacillati</taxon>
        <taxon>Bacillota</taxon>
        <taxon>Clostridia</taxon>
        <taxon>Eubacteriales</taxon>
        <taxon>Eubacteriaceae</taxon>
        <taxon>Anaerofustis</taxon>
    </lineage>
</organism>
<comment type="caution">
    <text evidence="8">The sequence shown here is derived from an EMBL/GenBank/DDBJ whole genome shotgun (WGS) entry which is preliminary data.</text>
</comment>
<evidence type="ECO:0000259" key="7">
    <source>
        <dbReference type="Pfam" id="PF01895"/>
    </source>
</evidence>
<evidence type="ECO:0000256" key="6">
    <source>
        <dbReference type="SAM" id="Phobius"/>
    </source>
</evidence>
<gene>
    <name evidence="8" type="ORF">DW687_06460</name>
</gene>
<feature type="transmembrane region" description="Helical" evidence="6">
    <location>
        <begin position="109"/>
        <end position="125"/>
    </location>
</feature>
<sequence length="566" mass="61715">MDIMMLIQLFGGLGLFLYGMDLMGEGLKKAAGNKLKDILNKVTSNPIKALALGTIVTMIIQSSSATTVLVVGLVNANLMTLAQAAGVILGADIGTTITGQIIALNLSDYAPLFIGIGAAILMFANKDKLKHVAECILGFGILFFGISVMSTVLKPLADNPFFTNMLVSLGHYPILGLLAGVFVTAVIQSSSASIGLLQALAIGGAFAGVEGYEALGVVVPIVLGMNIGTCATAMIAMIGVEREAKQAAVFHLITKTVGVIWMMSLLFLTGAFAKDGHSFVFNFILSISGSDPTQQIANFHTMFNVINASLLLFLSKPIIKFIEKVLPVKKKDEESDFTLKLNDILLENPAFAVSEALNEVETMSEIAYKSVNLASNACINNEFENIEEVELLENLINKYETGIAEFVIKISALDASIQSADFTVHLHQVIHDIERIGDYCMSMVRIAQNKRDDGVVFSENATRELSEMYEMVRKNLRLAIDAFKEKDLTKAVKTDLMEEEIDKKEDELRKAHIDRLNRKSCTPEAGVVYFDIVADLERIGDYSAHIGGFVKEYVELLSRRQFDMLP</sequence>
<dbReference type="RefSeq" id="WP_007049216.1">
    <property type="nucleotide sequence ID" value="NZ_CABKNJ010000005.1"/>
</dbReference>
<feature type="domain" description="PhoU" evidence="7">
    <location>
        <begin position="465"/>
        <end position="547"/>
    </location>
</feature>
<feature type="transmembrane region" description="Helical" evidence="6">
    <location>
        <begin position="165"/>
        <end position="187"/>
    </location>
</feature>
<dbReference type="SUPFAM" id="SSF109755">
    <property type="entry name" value="PhoU-like"/>
    <property type="match status" value="1"/>
</dbReference>
<dbReference type="InterPro" id="IPR026022">
    <property type="entry name" value="PhoU_dom"/>
</dbReference>
<keyword evidence="5 6" id="KW-0472">Membrane</keyword>
<accession>A0A3E3DYP1</accession>
<feature type="transmembrane region" description="Helical" evidence="6">
    <location>
        <begin position="132"/>
        <end position="153"/>
    </location>
</feature>
<evidence type="ECO:0000256" key="4">
    <source>
        <dbReference type="ARBA" id="ARBA00022989"/>
    </source>
</evidence>
<dbReference type="GeneID" id="97999655"/>
<keyword evidence="3 6" id="KW-0812">Transmembrane</keyword>
<keyword evidence="4 6" id="KW-1133">Transmembrane helix</keyword>
<reference evidence="8 9" key="1">
    <citation type="submission" date="2018-08" db="EMBL/GenBank/DDBJ databases">
        <title>A genome reference for cultivated species of the human gut microbiota.</title>
        <authorList>
            <person name="Zou Y."/>
            <person name="Xue W."/>
            <person name="Luo G."/>
        </authorList>
    </citation>
    <scope>NUCLEOTIDE SEQUENCE [LARGE SCALE GENOMIC DNA]</scope>
    <source>
        <strain evidence="8 9">AM25-6</strain>
    </source>
</reference>
<comment type="subcellular location">
    <subcellularLocation>
        <location evidence="1">Cell membrane</location>
        <topology evidence="1">Multi-pass membrane protein</topology>
    </subcellularLocation>
</comment>
<dbReference type="GO" id="GO:0005886">
    <property type="term" value="C:plasma membrane"/>
    <property type="evidence" value="ECO:0007669"/>
    <property type="project" value="UniProtKB-SubCell"/>
</dbReference>
<feature type="transmembrane region" description="Helical" evidence="6">
    <location>
        <begin position="252"/>
        <end position="273"/>
    </location>
</feature>
<evidence type="ECO:0000256" key="5">
    <source>
        <dbReference type="ARBA" id="ARBA00023136"/>
    </source>
</evidence>
<dbReference type="GO" id="GO:0005436">
    <property type="term" value="F:sodium:phosphate symporter activity"/>
    <property type="evidence" value="ECO:0007669"/>
    <property type="project" value="InterPro"/>
</dbReference>
<dbReference type="EMBL" id="QUSM01000003">
    <property type="protein sequence ID" value="RGD74404.1"/>
    <property type="molecule type" value="Genomic_DNA"/>
</dbReference>
<evidence type="ECO:0000256" key="3">
    <source>
        <dbReference type="ARBA" id="ARBA00022692"/>
    </source>
</evidence>
<feature type="transmembrane region" description="Helical" evidence="6">
    <location>
        <begin position="194"/>
        <end position="212"/>
    </location>
</feature>
<dbReference type="AlphaFoldDB" id="A0A3E3DYP1"/>
<dbReference type="InterPro" id="IPR003841">
    <property type="entry name" value="Na/Pi_transpt"/>
</dbReference>
<feature type="domain" description="PhoU" evidence="7">
    <location>
        <begin position="361"/>
        <end position="446"/>
    </location>
</feature>
<dbReference type="Pfam" id="PF01895">
    <property type="entry name" value="PhoU"/>
    <property type="match status" value="2"/>
</dbReference>
<dbReference type="PANTHER" id="PTHR10010:SF46">
    <property type="entry name" value="SODIUM-DEPENDENT PHOSPHATE TRANSPORT PROTEIN 2B"/>
    <property type="match status" value="1"/>
</dbReference>
<evidence type="ECO:0000256" key="2">
    <source>
        <dbReference type="ARBA" id="ARBA00022475"/>
    </source>
</evidence>
<proteinExistence type="predicted"/>
<evidence type="ECO:0000313" key="8">
    <source>
        <dbReference type="EMBL" id="RGD74404.1"/>
    </source>
</evidence>
<name>A0A3E3DYP1_9FIRM</name>
<dbReference type="PANTHER" id="PTHR10010">
    <property type="entry name" value="SOLUTE CARRIER FAMILY 34 SODIUM PHOSPHATE , MEMBER 2-RELATED"/>
    <property type="match status" value="1"/>
</dbReference>
<dbReference type="GO" id="GO:0044341">
    <property type="term" value="P:sodium-dependent phosphate transport"/>
    <property type="evidence" value="ECO:0007669"/>
    <property type="project" value="InterPro"/>
</dbReference>
<dbReference type="InterPro" id="IPR038078">
    <property type="entry name" value="PhoU-like_sf"/>
</dbReference>
<protein>
    <submittedName>
        <fullName evidence="8">Na/Pi cotransporter family protein</fullName>
    </submittedName>
</protein>
<dbReference type="InterPro" id="IPR004633">
    <property type="entry name" value="NaPi_cotrn-rel/YqeW-like"/>
</dbReference>
<dbReference type="NCBIfam" id="NF037997">
    <property type="entry name" value="Na_Pi_symport"/>
    <property type="match status" value="1"/>
</dbReference>
<dbReference type="NCBIfam" id="TIGR00704">
    <property type="entry name" value="NaPi_cotrn_rel"/>
    <property type="match status" value="1"/>
</dbReference>
<dbReference type="Pfam" id="PF02690">
    <property type="entry name" value="Na_Pi_cotrans"/>
    <property type="match status" value="1"/>
</dbReference>
<dbReference type="Proteomes" id="UP000261212">
    <property type="component" value="Unassembled WGS sequence"/>
</dbReference>
<dbReference type="Gene3D" id="1.20.58.220">
    <property type="entry name" value="Phosphate transport system protein phou homolog 2, domain 2"/>
    <property type="match status" value="1"/>
</dbReference>
<feature type="transmembrane region" description="Helical" evidence="6">
    <location>
        <begin position="218"/>
        <end position="240"/>
    </location>
</feature>
<evidence type="ECO:0000313" key="9">
    <source>
        <dbReference type="Proteomes" id="UP000261212"/>
    </source>
</evidence>